<comment type="similarity">
    <text evidence="2">Belongs to the CFAP300 family.</text>
</comment>
<dbReference type="InterPro" id="IPR029416">
    <property type="entry name" value="CFAP300"/>
</dbReference>
<sequence length="334" mass="37639">MSNQHDAASPHDDSELFEWIPNGLPLLNDSEVKQKLLQWNLDRSLRVCRFRVKRSISSDKEDELLHDFFADPSVRSRLHLPAKSGSSAVQLRRLCASATSLAFFDKLEGAGVVAASGALRRCLDEVHDGATASDLLKEAFINPDSDNAELFTESEQSELILHLFRALVIGGSMCQSDEHLEPYLDMTRRFYKALVSVKKNAMDPSTIDVTSKVFAVDAADPAVFESDSRFNSCFAIVDAKKRWVTVWHHTFEPRWNLYASFSCERCQFTTFPAALKHWRQPFWISLADNPLTTFPREVFAIEGLMFFQLSGAPLTSFSPDPYDETFLIGSTLLS</sequence>
<evidence type="ECO:0000256" key="6">
    <source>
        <dbReference type="ARBA" id="ARBA00023273"/>
    </source>
</evidence>
<dbReference type="AlphaFoldDB" id="A0AAD5LMP5"/>
<dbReference type="PANTHER" id="PTHR31078:SF1">
    <property type="entry name" value="CILIA- AND FLAGELLA-ASSOCIATED PROTEIN 300"/>
    <property type="match status" value="1"/>
</dbReference>
<evidence type="ECO:0000256" key="4">
    <source>
        <dbReference type="ARBA" id="ARBA00022490"/>
    </source>
</evidence>
<evidence type="ECO:0000313" key="8">
    <source>
        <dbReference type="Proteomes" id="UP001209570"/>
    </source>
</evidence>
<proteinExistence type="inferred from homology"/>
<dbReference type="Proteomes" id="UP001209570">
    <property type="component" value="Unassembled WGS sequence"/>
</dbReference>
<keyword evidence="4" id="KW-0963">Cytoplasm</keyword>
<evidence type="ECO:0000256" key="5">
    <source>
        <dbReference type="ARBA" id="ARBA00023212"/>
    </source>
</evidence>
<keyword evidence="6" id="KW-0966">Cell projection</keyword>
<evidence type="ECO:0000256" key="3">
    <source>
        <dbReference type="ARBA" id="ARBA00022174"/>
    </source>
</evidence>
<name>A0AAD5LMP5_PYTIN</name>
<accession>A0AAD5LMP5</accession>
<protein>
    <recommendedName>
        <fullName evidence="3">Cilia- and flagella-associated protein 300</fullName>
    </recommendedName>
</protein>
<evidence type="ECO:0000256" key="1">
    <source>
        <dbReference type="ARBA" id="ARBA00004430"/>
    </source>
</evidence>
<dbReference type="EMBL" id="JAKCXM010000083">
    <property type="protein sequence ID" value="KAJ0403365.1"/>
    <property type="molecule type" value="Genomic_DNA"/>
</dbReference>
<keyword evidence="8" id="KW-1185">Reference proteome</keyword>
<dbReference type="Pfam" id="PF14926">
    <property type="entry name" value="CFAP300"/>
    <property type="match status" value="1"/>
</dbReference>
<evidence type="ECO:0000256" key="2">
    <source>
        <dbReference type="ARBA" id="ARBA00009205"/>
    </source>
</evidence>
<keyword evidence="5" id="KW-0206">Cytoskeleton</keyword>
<comment type="subcellular location">
    <subcellularLocation>
        <location evidence="1">Cytoplasm</location>
        <location evidence="1">Cytoskeleton</location>
        <location evidence="1">Cilium axoneme</location>
    </subcellularLocation>
</comment>
<dbReference type="GO" id="GO:0005930">
    <property type="term" value="C:axoneme"/>
    <property type="evidence" value="ECO:0007669"/>
    <property type="project" value="UniProtKB-SubCell"/>
</dbReference>
<reference evidence="7" key="1">
    <citation type="submission" date="2021-12" db="EMBL/GenBank/DDBJ databases">
        <title>Prjna785345.</title>
        <authorList>
            <person name="Rujirawat T."/>
            <person name="Krajaejun T."/>
        </authorList>
    </citation>
    <scope>NUCLEOTIDE SEQUENCE</scope>
    <source>
        <strain evidence="7">Pi057C3</strain>
    </source>
</reference>
<dbReference type="PANTHER" id="PTHR31078">
    <property type="entry name" value="CILIA- AND FLAGELLA-ASSOCIATED PROTEIN 300"/>
    <property type="match status" value="1"/>
</dbReference>
<evidence type="ECO:0000313" key="7">
    <source>
        <dbReference type="EMBL" id="KAJ0403365.1"/>
    </source>
</evidence>
<comment type="caution">
    <text evidence="7">The sequence shown here is derived from an EMBL/GenBank/DDBJ whole genome shotgun (WGS) entry which is preliminary data.</text>
</comment>
<organism evidence="7 8">
    <name type="scientific">Pythium insidiosum</name>
    <name type="common">Pythiosis disease agent</name>
    <dbReference type="NCBI Taxonomy" id="114742"/>
    <lineage>
        <taxon>Eukaryota</taxon>
        <taxon>Sar</taxon>
        <taxon>Stramenopiles</taxon>
        <taxon>Oomycota</taxon>
        <taxon>Peronosporomycetes</taxon>
        <taxon>Pythiales</taxon>
        <taxon>Pythiaceae</taxon>
        <taxon>Pythium</taxon>
    </lineage>
</organism>
<gene>
    <name evidence="7" type="ORF">P43SY_007116</name>
</gene>